<evidence type="ECO:0000259" key="19">
    <source>
        <dbReference type="PROSITE" id="PS51483"/>
    </source>
</evidence>
<dbReference type="EC" id="6.1.1.20" evidence="15"/>
<keyword evidence="21" id="KW-1185">Reference proteome</keyword>
<evidence type="ECO:0000256" key="1">
    <source>
        <dbReference type="ARBA" id="ARBA00004496"/>
    </source>
</evidence>
<dbReference type="InterPro" id="IPR009061">
    <property type="entry name" value="DNA-bd_dom_put_sf"/>
</dbReference>
<dbReference type="SUPFAM" id="SSF46955">
    <property type="entry name" value="Putative DNA-binding domain"/>
    <property type="match status" value="1"/>
</dbReference>
<evidence type="ECO:0000256" key="10">
    <source>
        <dbReference type="ARBA" id="ARBA00022842"/>
    </source>
</evidence>
<dbReference type="HAMAP" id="MF_00283">
    <property type="entry name" value="Phe_tRNA_synth_beta1"/>
    <property type="match status" value="1"/>
</dbReference>
<evidence type="ECO:0000259" key="18">
    <source>
        <dbReference type="PROSITE" id="PS51447"/>
    </source>
</evidence>
<dbReference type="RefSeq" id="WP_124870531.1">
    <property type="nucleotide sequence ID" value="NZ_RQZF01000006.1"/>
</dbReference>
<evidence type="ECO:0000256" key="14">
    <source>
        <dbReference type="ARBA" id="ARBA00049255"/>
    </source>
</evidence>
<dbReference type="InterPro" id="IPR002547">
    <property type="entry name" value="tRNA-bd_dom"/>
</dbReference>
<dbReference type="Gene3D" id="3.50.40.10">
    <property type="entry name" value="Phenylalanyl-trna Synthetase, Chain B, domain 3"/>
    <property type="match status" value="1"/>
</dbReference>
<evidence type="ECO:0000256" key="2">
    <source>
        <dbReference type="ARBA" id="ARBA00008653"/>
    </source>
</evidence>
<dbReference type="SMART" id="SM00873">
    <property type="entry name" value="B3_4"/>
    <property type="match status" value="1"/>
</dbReference>
<dbReference type="GO" id="GO:0006432">
    <property type="term" value="P:phenylalanyl-tRNA aminoacylation"/>
    <property type="evidence" value="ECO:0007669"/>
    <property type="project" value="UniProtKB-UniRule"/>
</dbReference>
<dbReference type="Gene3D" id="3.30.70.380">
    <property type="entry name" value="Ferrodoxin-fold anticodon-binding domain"/>
    <property type="match status" value="1"/>
</dbReference>
<dbReference type="GO" id="GO:0005524">
    <property type="term" value="F:ATP binding"/>
    <property type="evidence" value="ECO:0007669"/>
    <property type="project" value="UniProtKB-UniRule"/>
</dbReference>
<dbReference type="InterPro" id="IPR041616">
    <property type="entry name" value="PheRS_beta_core"/>
</dbReference>
<dbReference type="Pfam" id="PF03483">
    <property type="entry name" value="B3_4"/>
    <property type="match status" value="1"/>
</dbReference>
<accession>A0A3P1SEC2</accession>
<dbReference type="Proteomes" id="UP000280444">
    <property type="component" value="Unassembled WGS sequence"/>
</dbReference>
<keyword evidence="11 16" id="KW-0694">RNA-binding</keyword>
<dbReference type="GO" id="GO:0009328">
    <property type="term" value="C:phenylalanine-tRNA ligase complex"/>
    <property type="evidence" value="ECO:0007669"/>
    <property type="project" value="TreeGrafter"/>
</dbReference>
<comment type="caution">
    <text evidence="20">The sequence shown here is derived from an EMBL/GenBank/DDBJ whole genome shotgun (WGS) entry which is preliminary data.</text>
</comment>
<feature type="domain" description="FDX-ACB" evidence="18">
    <location>
        <begin position="786"/>
        <end position="878"/>
    </location>
</feature>
<evidence type="ECO:0000256" key="13">
    <source>
        <dbReference type="ARBA" id="ARBA00023146"/>
    </source>
</evidence>
<dbReference type="InterPro" id="IPR045864">
    <property type="entry name" value="aa-tRNA-synth_II/BPL/LPL"/>
</dbReference>
<dbReference type="InterPro" id="IPR036690">
    <property type="entry name" value="Fdx_antiC-bd_sf"/>
</dbReference>
<dbReference type="PANTHER" id="PTHR10947:SF0">
    <property type="entry name" value="PHENYLALANINE--TRNA LIGASE BETA SUBUNIT"/>
    <property type="match status" value="1"/>
</dbReference>
<comment type="caution">
    <text evidence="15">Lacks conserved residue(s) required for the propagation of feature annotation.</text>
</comment>
<keyword evidence="13 15" id="KW-0030">Aminoacyl-tRNA synthetase</keyword>
<comment type="similarity">
    <text evidence="2 15">Belongs to the phenylalanyl-tRNA synthetase beta subunit family. Type 1 subfamily.</text>
</comment>
<feature type="domain" description="B5" evidence="19">
    <location>
        <begin position="435"/>
        <end position="512"/>
    </location>
</feature>
<dbReference type="SUPFAM" id="SSF56037">
    <property type="entry name" value="PheT/TilS domain"/>
    <property type="match status" value="1"/>
</dbReference>
<comment type="cofactor">
    <cofactor evidence="15">
        <name>Mg(2+)</name>
        <dbReference type="ChEBI" id="CHEBI:18420"/>
    </cofactor>
    <text evidence="15">Binds 2 magnesium ions per tetramer.</text>
</comment>
<dbReference type="SUPFAM" id="SSF54991">
    <property type="entry name" value="Anticodon-binding domain of PheRS"/>
    <property type="match status" value="1"/>
</dbReference>
<sequence>MPLIPLSWLADHVDVAPGTDAAALAAALVRVGLEEETIHPARVTGPLVVGKVLTLVKEEQSNGKVINYCRVDVGEHNDAPGTGKEPSDLPSRGIICGAHNFVEGDLVVVSLPGAVLPGPFPIAARKTYGHISDGMICSQRELGLGEDHDGIIVLTKMFPDREIPAPGTDVIPFLGLGEEVLEINVTPDRGYCFSMRGVAREYAHSTGAAFRDPGLRSDLPAANAAGFPVVVKDEAPIRGRVGCDRFVTRIVRGINPAAPTPRWMVERLEMAGMRSVSLAVDITNYVMLDLGQPMHAYDLAAVEAPIVVRRAQAGETLTTLDEVERVLDEQDLLITDSPNGEDGSRIIGIAGVMGGRYSEVEDSTVDVLLEAAHFDAISIARSSRRHRLHSEAAKRFERGTDPLLPAVAAQRAVELLVEYGGGTADEAVFDYNELPAATVITYPLAEAERLTGVSHEPARQRELLETIGCVVEGTDSDVSWQVTVPSWRPDLVGPAHLVEEIARLDGYDNIPSILPAAPAGRGLTLGQKARRWAAETLVQAGMVEVECYPFVSDSFDRQGMGEADPRRQALRLRNPLADDAPLLRTSVLDTLLDVAGRNVSRGMPAVAVFEVAKVARPAGTVAAVLPSAEQRPADEVIAALSAGTPSQPWHVGGVMAGTATLPGVLGTQRHVDWADAVEAVRRIASALGVRVEVTRAWDPAPPAVKGAPVPTPATDPVEVAPWHPGRVARIFVRSGRDLVDVALAGELLPAACKAFGLPARSVAFECDLDALIGVMSASALQVKPVSTYPVAKEDVALVVPANIPVARVEQVIRQAAGAVAEDVSLFDIYEGDQVEEGFRSLAFALRLRADHTLTAEETAKVRADIVAKASKTLGASLRA</sequence>
<dbReference type="CDD" id="cd02796">
    <property type="entry name" value="tRNA_bind_bactPheRS"/>
    <property type="match status" value="1"/>
</dbReference>
<dbReference type="Pfam" id="PF17759">
    <property type="entry name" value="tRNA_synthFbeta"/>
    <property type="match status" value="1"/>
</dbReference>
<dbReference type="InterPro" id="IPR045060">
    <property type="entry name" value="Phe-tRNA-ligase_IIc_bsu"/>
</dbReference>
<dbReference type="SMART" id="SM00896">
    <property type="entry name" value="FDX-ACB"/>
    <property type="match status" value="1"/>
</dbReference>
<evidence type="ECO:0000256" key="12">
    <source>
        <dbReference type="ARBA" id="ARBA00022917"/>
    </source>
</evidence>
<protein>
    <recommendedName>
        <fullName evidence="15">Phenylalanine--tRNA ligase beta subunit</fullName>
        <ecNumber evidence="15">6.1.1.20</ecNumber>
    </recommendedName>
    <alternativeName>
        <fullName evidence="15">Phenylalanyl-tRNA synthetase beta subunit</fullName>
        <shortName evidence="15">PheRS</shortName>
    </alternativeName>
</protein>
<evidence type="ECO:0000256" key="5">
    <source>
        <dbReference type="ARBA" id="ARBA00022555"/>
    </source>
</evidence>
<dbReference type="PROSITE" id="PS50886">
    <property type="entry name" value="TRBD"/>
    <property type="match status" value="1"/>
</dbReference>
<feature type="binding site" evidence="15">
    <location>
        <position position="490"/>
    </location>
    <ligand>
        <name>Mg(2+)</name>
        <dbReference type="ChEBI" id="CHEBI:18420"/>
        <note>shared with alpha subunit</note>
    </ligand>
</feature>
<keyword evidence="9 15" id="KW-0067">ATP-binding</keyword>
<feature type="domain" description="TRNA-binding" evidence="17">
    <location>
        <begin position="41"/>
        <end position="171"/>
    </location>
</feature>
<dbReference type="Pfam" id="PF01588">
    <property type="entry name" value="tRNA_bind"/>
    <property type="match status" value="1"/>
</dbReference>
<dbReference type="NCBIfam" id="TIGR00472">
    <property type="entry name" value="pheT_bact"/>
    <property type="match status" value="1"/>
</dbReference>
<evidence type="ECO:0000256" key="6">
    <source>
        <dbReference type="ARBA" id="ARBA00022598"/>
    </source>
</evidence>
<dbReference type="InterPro" id="IPR012340">
    <property type="entry name" value="NA-bd_OB-fold"/>
</dbReference>
<evidence type="ECO:0000256" key="4">
    <source>
        <dbReference type="ARBA" id="ARBA00022490"/>
    </source>
</evidence>
<keyword evidence="7 15" id="KW-0479">Metal-binding</keyword>
<dbReference type="PROSITE" id="PS51483">
    <property type="entry name" value="B5"/>
    <property type="match status" value="1"/>
</dbReference>
<keyword evidence="8 15" id="KW-0547">Nucleotide-binding</keyword>
<evidence type="ECO:0000256" key="8">
    <source>
        <dbReference type="ARBA" id="ARBA00022741"/>
    </source>
</evidence>
<evidence type="ECO:0000256" key="16">
    <source>
        <dbReference type="PROSITE-ProRule" id="PRU00209"/>
    </source>
</evidence>
<evidence type="ECO:0000313" key="20">
    <source>
        <dbReference type="EMBL" id="RRC95095.1"/>
    </source>
</evidence>
<dbReference type="InterPro" id="IPR005147">
    <property type="entry name" value="tRNA_synthase_B5-dom"/>
</dbReference>
<dbReference type="GO" id="GO:0000049">
    <property type="term" value="F:tRNA binding"/>
    <property type="evidence" value="ECO:0007669"/>
    <property type="project" value="UniProtKB-UniRule"/>
</dbReference>
<dbReference type="GO" id="GO:0000287">
    <property type="term" value="F:magnesium ion binding"/>
    <property type="evidence" value="ECO:0007669"/>
    <property type="project" value="UniProtKB-UniRule"/>
</dbReference>
<dbReference type="PANTHER" id="PTHR10947">
    <property type="entry name" value="PHENYLALANYL-TRNA SYNTHETASE BETA CHAIN AND LEUCINE-RICH REPEAT-CONTAINING PROTEIN 47"/>
    <property type="match status" value="1"/>
</dbReference>
<comment type="subcellular location">
    <subcellularLocation>
        <location evidence="1 15">Cytoplasm</location>
    </subcellularLocation>
</comment>
<dbReference type="SUPFAM" id="SSF55681">
    <property type="entry name" value="Class II aaRS and biotin synthetases"/>
    <property type="match status" value="1"/>
</dbReference>
<dbReference type="EMBL" id="RQZF01000006">
    <property type="protein sequence ID" value="RRC95095.1"/>
    <property type="molecule type" value="Genomic_DNA"/>
</dbReference>
<comment type="catalytic activity">
    <reaction evidence="14 15">
        <text>tRNA(Phe) + L-phenylalanine + ATP = L-phenylalanyl-tRNA(Phe) + AMP + diphosphate + H(+)</text>
        <dbReference type="Rhea" id="RHEA:19413"/>
        <dbReference type="Rhea" id="RHEA-COMP:9668"/>
        <dbReference type="Rhea" id="RHEA-COMP:9699"/>
        <dbReference type="ChEBI" id="CHEBI:15378"/>
        <dbReference type="ChEBI" id="CHEBI:30616"/>
        <dbReference type="ChEBI" id="CHEBI:33019"/>
        <dbReference type="ChEBI" id="CHEBI:58095"/>
        <dbReference type="ChEBI" id="CHEBI:78442"/>
        <dbReference type="ChEBI" id="CHEBI:78531"/>
        <dbReference type="ChEBI" id="CHEBI:456215"/>
        <dbReference type="EC" id="6.1.1.20"/>
    </reaction>
</comment>
<dbReference type="SUPFAM" id="SSF50249">
    <property type="entry name" value="Nucleic acid-binding proteins"/>
    <property type="match status" value="1"/>
</dbReference>
<dbReference type="FunFam" id="3.30.70.380:FF:000001">
    <property type="entry name" value="Phenylalanine--tRNA ligase beta subunit"/>
    <property type="match status" value="1"/>
</dbReference>
<dbReference type="OrthoDB" id="9805455at2"/>
<name>A0A3P1SEC2_9ACTO</name>
<evidence type="ECO:0000259" key="17">
    <source>
        <dbReference type="PROSITE" id="PS50886"/>
    </source>
</evidence>
<dbReference type="Gene3D" id="3.30.930.10">
    <property type="entry name" value="Bira Bifunctional Protein, Domain 2"/>
    <property type="match status" value="1"/>
</dbReference>
<evidence type="ECO:0000256" key="7">
    <source>
        <dbReference type="ARBA" id="ARBA00022723"/>
    </source>
</evidence>
<proteinExistence type="inferred from homology"/>
<dbReference type="InterPro" id="IPR033714">
    <property type="entry name" value="tRNA_bind_bactPheRS"/>
</dbReference>
<dbReference type="PROSITE" id="PS51447">
    <property type="entry name" value="FDX_ACB"/>
    <property type="match status" value="1"/>
</dbReference>
<dbReference type="Pfam" id="PF03484">
    <property type="entry name" value="B5"/>
    <property type="match status" value="1"/>
</dbReference>
<dbReference type="GO" id="GO:0004826">
    <property type="term" value="F:phenylalanine-tRNA ligase activity"/>
    <property type="evidence" value="ECO:0007669"/>
    <property type="project" value="UniProtKB-UniRule"/>
</dbReference>
<keyword evidence="5 16" id="KW-0820">tRNA-binding</keyword>
<dbReference type="Pfam" id="PF03147">
    <property type="entry name" value="FDX-ACB"/>
    <property type="match status" value="1"/>
</dbReference>
<dbReference type="InterPro" id="IPR004532">
    <property type="entry name" value="Phe-tRNA-ligase_IIc_bsu_bact"/>
</dbReference>
<dbReference type="InterPro" id="IPR020825">
    <property type="entry name" value="Phe-tRNA_synthase-like_B3/B4"/>
</dbReference>
<comment type="subunit">
    <text evidence="3 15">Tetramer of two alpha and two beta subunits.</text>
</comment>
<evidence type="ECO:0000256" key="15">
    <source>
        <dbReference type="HAMAP-Rule" id="MF_00283"/>
    </source>
</evidence>
<dbReference type="InterPro" id="IPR005146">
    <property type="entry name" value="B3/B4_tRNA-bd"/>
</dbReference>
<keyword evidence="12 15" id="KW-0648">Protein biosynthesis</keyword>
<keyword evidence="6 15" id="KW-0436">Ligase</keyword>
<dbReference type="AlphaFoldDB" id="A0A3P1SEC2"/>
<dbReference type="InterPro" id="IPR005121">
    <property type="entry name" value="Fdx_antiC-bd"/>
</dbReference>
<evidence type="ECO:0000256" key="9">
    <source>
        <dbReference type="ARBA" id="ARBA00022840"/>
    </source>
</evidence>
<gene>
    <name evidence="15" type="primary">pheT</name>
    <name evidence="20" type="ORF">EII11_06740</name>
</gene>
<reference evidence="20 21" key="1">
    <citation type="submission" date="2018-11" db="EMBL/GenBank/DDBJ databases">
        <title>Genomes From Bacteria Associated with the Canine Oral Cavity: a Test Case for Automated Genome-Based Taxonomic Assignment.</title>
        <authorList>
            <person name="Coil D.A."/>
            <person name="Jospin G."/>
            <person name="Darling A.E."/>
            <person name="Wallis C."/>
            <person name="Davis I.J."/>
            <person name="Harris S."/>
            <person name="Eisen J.A."/>
            <person name="Holcombe L.J."/>
            <person name="O'Flynn C."/>
        </authorList>
    </citation>
    <scope>NUCLEOTIDE SEQUENCE [LARGE SCALE GENOMIC DNA]</scope>
    <source>
        <strain evidence="20 21">OH770</strain>
    </source>
</reference>
<dbReference type="Gene3D" id="2.40.50.140">
    <property type="entry name" value="Nucleic acid-binding proteins"/>
    <property type="match status" value="1"/>
</dbReference>
<keyword evidence="10 15" id="KW-0460">Magnesium</keyword>
<evidence type="ECO:0000256" key="11">
    <source>
        <dbReference type="ARBA" id="ARBA00022884"/>
    </source>
</evidence>
<organism evidence="20 21">
    <name type="scientific">Schaalia canis</name>
    <dbReference type="NCBI Taxonomy" id="100469"/>
    <lineage>
        <taxon>Bacteria</taxon>
        <taxon>Bacillati</taxon>
        <taxon>Actinomycetota</taxon>
        <taxon>Actinomycetes</taxon>
        <taxon>Actinomycetales</taxon>
        <taxon>Actinomycetaceae</taxon>
        <taxon>Schaalia</taxon>
    </lineage>
</organism>
<evidence type="ECO:0000313" key="21">
    <source>
        <dbReference type="Proteomes" id="UP000280444"/>
    </source>
</evidence>
<evidence type="ECO:0000256" key="3">
    <source>
        <dbReference type="ARBA" id="ARBA00011209"/>
    </source>
</evidence>
<feature type="binding site" evidence="15">
    <location>
        <position position="500"/>
    </location>
    <ligand>
        <name>Mg(2+)</name>
        <dbReference type="ChEBI" id="CHEBI:18420"/>
        <note>shared with alpha subunit</note>
    </ligand>
</feature>
<feature type="binding site" evidence="15">
    <location>
        <position position="499"/>
    </location>
    <ligand>
        <name>Mg(2+)</name>
        <dbReference type="ChEBI" id="CHEBI:18420"/>
        <note>shared with alpha subunit</note>
    </ligand>
</feature>
<keyword evidence="4 15" id="KW-0963">Cytoplasm</keyword>
<dbReference type="Gene3D" id="3.30.56.10">
    <property type="match status" value="2"/>
</dbReference>
<dbReference type="SMART" id="SM00874">
    <property type="entry name" value="B5"/>
    <property type="match status" value="1"/>
</dbReference>